<keyword evidence="1" id="KW-0472">Membrane</keyword>
<gene>
    <name evidence="2" type="ORF">C2G38_568984</name>
</gene>
<dbReference type="EMBL" id="QKWP01000192">
    <property type="protein sequence ID" value="RIB25015.1"/>
    <property type="molecule type" value="Genomic_DNA"/>
</dbReference>
<proteinExistence type="predicted"/>
<dbReference type="Proteomes" id="UP000266673">
    <property type="component" value="Unassembled WGS sequence"/>
</dbReference>
<evidence type="ECO:0000313" key="2">
    <source>
        <dbReference type="EMBL" id="RIB25015.1"/>
    </source>
</evidence>
<reference evidence="2 3" key="1">
    <citation type="submission" date="2018-06" db="EMBL/GenBank/DDBJ databases">
        <title>Comparative genomics reveals the genomic features of Rhizophagus irregularis, R. cerebriforme, R. diaphanum and Gigaspora rosea, and their symbiotic lifestyle signature.</title>
        <authorList>
            <person name="Morin E."/>
            <person name="San Clemente H."/>
            <person name="Chen E.C.H."/>
            <person name="De La Providencia I."/>
            <person name="Hainaut M."/>
            <person name="Kuo A."/>
            <person name="Kohler A."/>
            <person name="Murat C."/>
            <person name="Tang N."/>
            <person name="Roy S."/>
            <person name="Loubradou J."/>
            <person name="Henrissat B."/>
            <person name="Grigoriev I.V."/>
            <person name="Corradi N."/>
            <person name="Roux C."/>
            <person name="Martin F.M."/>
        </authorList>
    </citation>
    <scope>NUCLEOTIDE SEQUENCE [LARGE SCALE GENOMIC DNA]</scope>
    <source>
        <strain evidence="2 3">DAOM 194757</strain>
    </source>
</reference>
<dbReference type="AlphaFoldDB" id="A0A397VR41"/>
<organism evidence="2 3">
    <name type="scientific">Gigaspora rosea</name>
    <dbReference type="NCBI Taxonomy" id="44941"/>
    <lineage>
        <taxon>Eukaryota</taxon>
        <taxon>Fungi</taxon>
        <taxon>Fungi incertae sedis</taxon>
        <taxon>Mucoromycota</taxon>
        <taxon>Glomeromycotina</taxon>
        <taxon>Glomeromycetes</taxon>
        <taxon>Diversisporales</taxon>
        <taxon>Gigasporaceae</taxon>
        <taxon>Gigaspora</taxon>
    </lineage>
</organism>
<evidence type="ECO:0000313" key="3">
    <source>
        <dbReference type="Proteomes" id="UP000266673"/>
    </source>
</evidence>
<accession>A0A397VR41</accession>
<feature type="transmembrane region" description="Helical" evidence="1">
    <location>
        <begin position="25"/>
        <end position="45"/>
    </location>
</feature>
<keyword evidence="1" id="KW-0812">Transmembrane</keyword>
<keyword evidence="3" id="KW-1185">Reference proteome</keyword>
<protein>
    <submittedName>
        <fullName evidence="2">Uncharacterized protein</fullName>
    </submittedName>
</protein>
<name>A0A397VR41_9GLOM</name>
<sequence>MKPLIITNILIWSYTSNLNNLVSTFYYHKLLFLNFLIYRYMLYLFKYNTCLKLNIS</sequence>
<comment type="caution">
    <text evidence="2">The sequence shown here is derived from an EMBL/GenBank/DDBJ whole genome shotgun (WGS) entry which is preliminary data.</text>
</comment>
<evidence type="ECO:0000256" key="1">
    <source>
        <dbReference type="SAM" id="Phobius"/>
    </source>
</evidence>
<keyword evidence="1" id="KW-1133">Transmembrane helix</keyword>